<keyword evidence="4 8" id="KW-1003">Cell membrane</keyword>
<feature type="transmembrane region" description="Helical" evidence="8">
    <location>
        <begin position="132"/>
        <end position="149"/>
    </location>
</feature>
<dbReference type="InterPro" id="IPR052017">
    <property type="entry name" value="TSUP"/>
</dbReference>
<evidence type="ECO:0000256" key="3">
    <source>
        <dbReference type="ARBA" id="ARBA00022448"/>
    </source>
</evidence>
<feature type="transmembrane region" description="Helical" evidence="8">
    <location>
        <begin position="235"/>
        <end position="253"/>
    </location>
</feature>
<evidence type="ECO:0000256" key="5">
    <source>
        <dbReference type="ARBA" id="ARBA00022692"/>
    </source>
</evidence>
<evidence type="ECO:0000256" key="4">
    <source>
        <dbReference type="ARBA" id="ARBA00022475"/>
    </source>
</evidence>
<dbReference type="PANTHER" id="PTHR30269:SF0">
    <property type="entry name" value="MEMBRANE TRANSPORTER PROTEIN YFCA-RELATED"/>
    <property type="match status" value="1"/>
</dbReference>
<organism evidence="9">
    <name type="scientific">uncultured delta proteobacterium</name>
    <dbReference type="NCBI Taxonomy" id="34034"/>
    <lineage>
        <taxon>Bacteria</taxon>
        <taxon>Deltaproteobacteria</taxon>
        <taxon>environmental samples</taxon>
    </lineage>
</organism>
<gene>
    <name evidence="9" type="ORF">KL86DPRO_50121</name>
</gene>
<evidence type="ECO:0000256" key="7">
    <source>
        <dbReference type="ARBA" id="ARBA00023136"/>
    </source>
</evidence>
<feature type="transmembrane region" description="Helical" evidence="8">
    <location>
        <begin position="195"/>
        <end position="215"/>
    </location>
</feature>
<evidence type="ECO:0000256" key="8">
    <source>
        <dbReference type="RuleBase" id="RU363041"/>
    </source>
</evidence>
<sequence>MELDLWLLIPLLAAFFLAGFVDSVAGGGGLISIPALLLAGIPPEMTMGTNKPCSTIGSCISLALYSRGGMVHWKSALVSLPVAVLAGALGTKMLLYFDSATIGKLVIFMLPLGILFTMIPKRDRGEDKELSAFARYVMLPLICIPVGFYDGFLGIGSGSLYILVLHAVVGMGLVKSSGTAKVFNLAGSISASLVYVWHGVTIFWLIPPLTAANIAGNWLGSRMAMRIGAPLVRRLLFLMLCFLLASLIWKFWLT</sequence>
<dbReference type="PANTHER" id="PTHR30269">
    <property type="entry name" value="TRANSMEMBRANE PROTEIN YFCA"/>
    <property type="match status" value="1"/>
</dbReference>
<dbReference type="InterPro" id="IPR002781">
    <property type="entry name" value="TM_pro_TauE-like"/>
</dbReference>
<accession>A0A212KC63</accession>
<proteinExistence type="inferred from homology"/>
<comment type="subcellular location">
    <subcellularLocation>
        <location evidence="1 8">Cell membrane</location>
        <topology evidence="1 8">Multi-pass membrane protein</topology>
    </subcellularLocation>
</comment>
<keyword evidence="5 8" id="KW-0812">Transmembrane</keyword>
<protein>
    <recommendedName>
        <fullName evidence="8">Probable membrane transporter protein</fullName>
    </recommendedName>
</protein>
<feature type="transmembrane region" description="Helical" evidence="8">
    <location>
        <begin position="6"/>
        <end position="39"/>
    </location>
</feature>
<keyword evidence="6 8" id="KW-1133">Transmembrane helix</keyword>
<evidence type="ECO:0000313" key="9">
    <source>
        <dbReference type="EMBL" id="SBW09280.1"/>
    </source>
</evidence>
<dbReference type="GO" id="GO:0005886">
    <property type="term" value="C:plasma membrane"/>
    <property type="evidence" value="ECO:0007669"/>
    <property type="project" value="UniProtKB-SubCell"/>
</dbReference>
<dbReference type="EMBL" id="FLUQ01000005">
    <property type="protein sequence ID" value="SBW09280.1"/>
    <property type="molecule type" value="Genomic_DNA"/>
</dbReference>
<dbReference type="AlphaFoldDB" id="A0A212KC63"/>
<feature type="transmembrane region" description="Helical" evidence="8">
    <location>
        <begin position="102"/>
        <end position="120"/>
    </location>
</feature>
<evidence type="ECO:0000256" key="2">
    <source>
        <dbReference type="ARBA" id="ARBA00009142"/>
    </source>
</evidence>
<evidence type="ECO:0000256" key="6">
    <source>
        <dbReference type="ARBA" id="ARBA00022989"/>
    </source>
</evidence>
<keyword evidence="7 8" id="KW-0472">Membrane</keyword>
<name>A0A212KC63_9DELT</name>
<dbReference type="Pfam" id="PF01925">
    <property type="entry name" value="TauE"/>
    <property type="match status" value="1"/>
</dbReference>
<feature type="transmembrane region" description="Helical" evidence="8">
    <location>
        <begin position="76"/>
        <end position="96"/>
    </location>
</feature>
<comment type="similarity">
    <text evidence="2 8">Belongs to the 4-toluene sulfonate uptake permease (TSUP) (TC 2.A.102) family.</text>
</comment>
<reference evidence="9" key="1">
    <citation type="submission" date="2016-04" db="EMBL/GenBank/DDBJ databases">
        <authorList>
            <person name="Evans L.H."/>
            <person name="Alamgir A."/>
            <person name="Owens N."/>
            <person name="Weber N.D."/>
            <person name="Virtaneva K."/>
            <person name="Barbian K."/>
            <person name="Babar A."/>
            <person name="Rosenke K."/>
        </authorList>
    </citation>
    <scope>NUCLEOTIDE SEQUENCE</scope>
    <source>
        <strain evidence="9">86</strain>
    </source>
</reference>
<keyword evidence="3" id="KW-0813">Transport</keyword>
<evidence type="ECO:0000256" key="1">
    <source>
        <dbReference type="ARBA" id="ARBA00004651"/>
    </source>
</evidence>
<feature type="transmembrane region" description="Helical" evidence="8">
    <location>
        <begin position="155"/>
        <end position="174"/>
    </location>
</feature>